<feature type="compositionally biased region" description="Polar residues" evidence="7">
    <location>
        <begin position="564"/>
        <end position="574"/>
    </location>
</feature>
<dbReference type="PANTHER" id="PTHR23110">
    <property type="entry name" value="BTB DOMAIN TRANSCRIPTION FACTOR"/>
    <property type="match status" value="1"/>
</dbReference>
<dbReference type="GO" id="GO:0006357">
    <property type="term" value="P:regulation of transcription by RNA polymerase II"/>
    <property type="evidence" value="ECO:0007669"/>
    <property type="project" value="TreeGrafter"/>
</dbReference>
<feature type="region of interest" description="Disordered" evidence="7">
    <location>
        <begin position="455"/>
        <end position="517"/>
    </location>
</feature>
<feature type="compositionally biased region" description="Basic and acidic residues" evidence="7">
    <location>
        <begin position="271"/>
        <end position="284"/>
    </location>
</feature>
<feature type="compositionally biased region" description="Polar residues" evidence="7">
    <location>
        <begin position="462"/>
        <end position="471"/>
    </location>
</feature>
<dbReference type="GO" id="GO:0048513">
    <property type="term" value="P:animal organ development"/>
    <property type="evidence" value="ECO:0007669"/>
    <property type="project" value="UniProtKB-ARBA"/>
</dbReference>
<keyword evidence="4" id="KW-0862">Zinc</keyword>
<feature type="region of interest" description="Disordered" evidence="7">
    <location>
        <begin position="397"/>
        <end position="416"/>
    </location>
</feature>
<feature type="domain" description="C2H2-type" evidence="9">
    <location>
        <begin position="1293"/>
        <end position="1320"/>
    </location>
</feature>
<dbReference type="InterPro" id="IPR013087">
    <property type="entry name" value="Znf_C2H2_type"/>
</dbReference>
<organism evidence="10 11">
    <name type="scientific">Stomoxys calcitrans</name>
    <name type="common">Stable fly</name>
    <name type="synonym">Conops calcitrans</name>
    <dbReference type="NCBI Taxonomy" id="35570"/>
    <lineage>
        <taxon>Eukaryota</taxon>
        <taxon>Metazoa</taxon>
        <taxon>Ecdysozoa</taxon>
        <taxon>Arthropoda</taxon>
        <taxon>Hexapoda</taxon>
        <taxon>Insecta</taxon>
        <taxon>Pterygota</taxon>
        <taxon>Neoptera</taxon>
        <taxon>Endopterygota</taxon>
        <taxon>Diptera</taxon>
        <taxon>Brachycera</taxon>
        <taxon>Muscomorpha</taxon>
        <taxon>Muscoidea</taxon>
        <taxon>Muscidae</taxon>
        <taxon>Stomoxys</taxon>
    </lineage>
</organism>
<feature type="region of interest" description="Disordered" evidence="7">
    <location>
        <begin position="684"/>
        <end position="807"/>
    </location>
</feature>
<feature type="compositionally biased region" description="Low complexity" evidence="7">
    <location>
        <begin position="906"/>
        <end position="927"/>
    </location>
</feature>
<keyword evidence="5" id="KW-0539">Nucleus</keyword>
<proteinExistence type="predicted"/>
<dbReference type="STRING" id="35570.A0A1I8P7J8"/>
<dbReference type="PROSITE" id="PS00028">
    <property type="entry name" value="ZINC_FINGER_C2H2_1"/>
    <property type="match status" value="6"/>
</dbReference>
<feature type="compositionally biased region" description="Acidic residues" evidence="7">
    <location>
        <begin position="397"/>
        <end position="411"/>
    </location>
</feature>
<evidence type="ECO:0000313" key="11">
    <source>
        <dbReference type="Proteomes" id="UP000095300"/>
    </source>
</evidence>
<dbReference type="EnsemblMetazoa" id="SCAU005494-RB">
    <property type="protein sequence ID" value="SCAU005494-PB"/>
    <property type="gene ID" value="SCAU005494"/>
</dbReference>
<feature type="region of interest" description="Disordered" evidence="7">
    <location>
        <begin position="1154"/>
        <end position="1194"/>
    </location>
</feature>
<dbReference type="SUPFAM" id="SSF54695">
    <property type="entry name" value="POZ domain"/>
    <property type="match status" value="1"/>
</dbReference>
<feature type="compositionally biased region" description="Low complexity" evidence="7">
    <location>
        <begin position="170"/>
        <end position="181"/>
    </location>
</feature>
<feature type="compositionally biased region" description="Basic residues" evidence="7">
    <location>
        <begin position="1181"/>
        <end position="1191"/>
    </location>
</feature>
<evidence type="ECO:0000256" key="1">
    <source>
        <dbReference type="ARBA" id="ARBA00004123"/>
    </source>
</evidence>
<dbReference type="Gene3D" id="3.30.160.60">
    <property type="entry name" value="Classic Zinc Finger"/>
    <property type="match status" value="4"/>
</dbReference>
<evidence type="ECO:0000256" key="2">
    <source>
        <dbReference type="ARBA" id="ARBA00022723"/>
    </source>
</evidence>
<dbReference type="GO" id="GO:0005634">
    <property type="term" value="C:nucleus"/>
    <property type="evidence" value="ECO:0007669"/>
    <property type="project" value="UniProtKB-SubCell"/>
</dbReference>
<gene>
    <name evidence="10" type="primary">106091895</name>
</gene>
<dbReference type="InterPro" id="IPR011333">
    <property type="entry name" value="SKP1/BTB/POZ_sf"/>
</dbReference>
<evidence type="ECO:0000259" key="8">
    <source>
        <dbReference type="PROSITE" id="PS50097"/>
    </source>
</evidence>
<feature type="domain" description="C2H2-type" evidence="9">
    <location>
        <begin position="1003"/>
        <end position="1030"/>
    </location>
</feature>
<feature type="compositionally biased region" description="Basic and acidic residues" evidence="7">
    <location>
        <begin position="126"/>
        <end position="136"/>
    </location>
</feature>
<dbReference type="Pfam" id="PF00651">
    <property type="entry name" value="BTB"/>
    <property type="match status" value="1"/>
</dbReference>
<keyword evidence="2" id="KW-0479">Metal-binding</keyword>
<evidence type="ECO:0000256" key="5">
    <source>
        <dbReference type="ARBA" id="ARBA00023242"/>
    </source>
</evidence>
<protein>
    <submittedName>
        <fullName evidence="10">Uncharacterized protein</fullName>
    </submittedName>
</protein>
<accession>A0A1I8P7J8</accession>
<feature type="domain" description="C2H2-type" evidence="9">
    <location>
        <begin position="970"/>
        <end position="998"/>
    </location>
</feature>
<feature type="domain" description="BTB" evidence="8">
    <location>
        <begin position="31"/>
        <end position="97"/>
    </location>
</feature>
<feature type="compositionally biased region" description="Basic and acidic residues" evidence="7">
    <location>
        <begin position="330"/>
        <end position="354"/>
    </location>
</feature>
<feature type="region of interest" description="Disordered" evidence="7">
    <location>
        <begin position="118"/>
        <end position="181"/>
    </location>
</feature>
<dbReference type="FunFam" id="3.30.160.60:FF:001448">
    <property type="entry name" value="Zinc finger and BTB domain containing 7a"/>
    <property type="match status" value="1"/>
</dbReference>
<dbReference type="PROSITE" id="PS50157">
    <property type="entry name" value="ZINC_FINGER_C2H2_2"/>
    <property type="match status" value="5"/>
</dbReference>
<dbReference type="PROSITE" id="PS50097">
    <property type="entry name" value="BTB"/>
    <property type="match status" value="1"/>
</dbReference>
<feature type="compositionally biased region" description="Polar residues" evidence="7">
    <location>
        <begin position="763"/>
        <end position="792"/>
    </location>
</feature>
<feature type="region of interest" description="Disordered" evidence="7">
    <location>
        <begin position="219"/>
        <end position="366"/>
    </location>
</feature>
<dbReference type="InterPro" id="IPR051095">
    <property type="entry name" value="Dros_DevTransReg"/>
</dbReference>
<dbReference type="CDD" id="cd18315">
    <property type="entry name" value="BTB_POZ_BAB-like"/>
    <property type="match status" value="1"/>
</dbReference>
<dbReference type="GO" id="GO:0008270">
    <property type="term" value="F:zinc ion binding"/>
    <property type="evidence" value="ECO:0007669"/>
    <property type="project" value="UniProtKB-KW"/>
</dbReference>
<evidence type="ECO:0000259" key="9">
    <source>
        <dbReference type="PROSITE" id="PS50157"/>
    </source>
</evidence>
<dbReference type="Pfam" id="PF00096">
    <property type="entry name" value="zf-C2H2"/>
    <property type="match status" value="3"/>
</dbReference>
<sequence>MGSEHYCLRWNNHQSNLLGVFSQLLQDESLVDVTLSCSEGAPIRAHKVVLSACSSYFQSLFLDHPEKHPIVILKDVRFAELQTLVEFMYKGEVNVQYCQLSALLKTAESLKVKGLAEMTNQNTTLREPEREPERLRPHSQPCKSSNSSCDSPVDATLSGPSTSASNIGTSSQHSAASTAAPSIGTAATTPINAASSTSATTNATSTTVAAAAATSSAIASSLSSKRSGSTSTSNEQSATERCSPSPPKRIHVKSAASIQEHRGSPQPLDLYQRRLEHQQEDTKENSILNNDNAAATSAATATTTSLANDRARSTPPHSAGSGTTAKHHCRDGNGDDDMVMKHEDPDRDTGREGGEEGECSYHSPDRLGAIDVHRGLTRDCDDSVVEKIEDVEDVDYGDEEMDLDDDGDNSSDDVAGLNMKIHSSSLAAALVSPNLRSGLESSLCALGGVRERDRDLEAGDSARSTPLTASTALALDSHSHRPASRSSRDGSCLDQPSSRGGHSGLPSTSATSLAGGLSPGSSTAAALGLVADTLAGPSGLGPVQSVPLSLKKEIDCSEDDNSNSRHLQPRSASASGILGGELDYRTSHESLLRNFGMATRCPTPFAFPFTPLGLSLFDIDPSRILTLLHHQTWLAEEALRNRGLLTPPPTSKDFSHRYNPLSDLLSKDYHPNHMHVNTADLLGRSSTSSATNAGGASDLANKHQQQQHRSIPQQHQYKQQPPFNIRYPSPSAFFHHQQQQQQTQASHHHLQHQLQPQKLIKLTRQNTPSPHHQQQQGANSIQSLHKTSSERSVTPCHPSKDDNNDCDAVIELTPMSHDEAAAIRDRDSGNSSAATTSSITSSMIYKDSLEQLLQRRHSSSTLAVESGLKTYSQLLLNSSTPTDTSSCKEKSSSSSTSSTPPPTPGTPGQLSLSRSSLLKSPSDTSSLFSEPIEEETRCIVCNAHFPNVWLLEQHAALQHPLLGPGEEKPFICEQCGQTYRYRSAYAKHKETNHRSRLPADKLFTCDVCGMQFRYLKSFKKHRLNHALERLHGKKGKHPFAMHMQHEMVPGSQEPCAAPMGSDSDIVEDLRINIKKERDDDESQHQQHHQQQLLLQKQGHEEETEGGGGADLVGVLSYAENQKLQTNTKEPNIIHSSDGIHSTNKRQRLLNTPLSSHMETDPSFHAQHQHTSIPTSQQQNHPQHHIAHHSHLHSQLPGHLAHNMTAMAAAAAAATTPQHPAQMTPQTAAIHGTVAASTMSSLSSLNSITSLINAERLPNEQFLGLNPQEASILNFLRVDAQERQRDKRPPASRFACPFCGKCVRSKENLKLHVRKHTGERPFVCLFCGRAFGGKSDLTRHLRIHTGERPYHCESCGKCFARADYLSKHLTTHIHNAPR</sequence>
<dbReference type="InterPro" id="IPR036236">
    <property type="entry name" value="Znf_C2H2_sf"/>
</dbReference>
<evidence type="ECO:0000256" key="7">
    <source>
        <dbReference type="SAM" id="MobiDB-lite"/>
    </source>
</evidence>
<dbReference type="FunFam" id="3.30.710.10:FF:000247">
    <property type="entry name" value="Maternal gene required for meiosis, isoform F"/>
    <property type="match status" value="1"/>
</dbReference>
<dbReference type="Proteomes" id="UP000095300">
    <property type="component" value="Unassembled WGS sequence"/>
</dbReference>
<dbReference type="GO" id="GO:0003006">
    <property type="term" value="P:developmental process involved in reproduction"/>
    <property type="evidence" value="ECO:0007669"/>
    <property type="project" value="UniProtKB-ARBA"/>
</dbReference>
<feature type="region of interest" description="Disordered" evidence="7">
    <location>
        <begin position="556"/>
        <end position="578"/>
    </location>
</feature>
<comment type="subcellular location">
    <subcellularLocation>
        <location evidence="1">Nucleus</location>
    </subcellularLocation>
</comment>
<feature type="compositionally biased region" description="Polar residues" evidence="7">
    <location>
        <begin position="158"/>
        <end position="169"/>
    </location>
</feature>
<feature type="domain" description="C2H2-type" evidence="9">
    <location>
        <begin position="1321"/>
        <end position="1348"/>
    </location>
</feature>
<feature type="region of interest" description="Disordered" evidence="7">
    <location>
        <begin position="1076"/>
        <end position="1110"/>
    </location>
</feature>
<name>A0A1I8P7J8_STOCA</name>
<dbReference type="PANTHER" id="PTHR23110:SF104">
    <property type="entry name" value="MATERNAL GENE REQUIRED FOR MEIOSIS, ISOFORM H"/>
    <property type="match status" value="1"/>
</dbReference>
<evidence type="ECO:0000256" key="3">
    <source>
        <dbReference type="ARBA" id="ARBA00022771"/>
    </source>
</evidence>
<evidence type="ECO:0000313" key="10">
    <source>
        <dbReference type="EnsemblMetazoa" id="SCAU005494-PB"/>
    </source>
</evidence>
<dbReference type="InterPro" id="IPR000210">
    <property type="entry name" value="BTB/POZ_dom"/>
</dbReference>
<feature type="compositionally biased region" description="Low complexity" evidence="7">
    <location>
        <begin position="685"/>
        <end position="716"/>
    </location>
</feature>
<dbReference type="FunFam" id="3.30.160.60:FF:002343">
    <property type="entry name" value="Zinc finger protein 33A"/>
    <property type="match status" value="1"/>
</dbReference>
<dbReference type="OrthoDB" id="10261408at2759"/>
<evidence type="ECO:0000256" key="4">
    <source>
        <dbReference type="ARBA" id="ARBA00022833"/>
    </source>
</evidence>
<feature type="compositionally biased region" description="Low complexity" evidence="7">
    <location>
        <begin position="219"/>
        <end position="233"/>
    </location>
</feature>
<feature type="compositionally biased region" description="Polar residues" evidence="7">
    <location>
        <begin position="494"/>
        <end position="512"/>
    </location>
</feature>
<dbReference type="SMART" id="SM00355">
    <property type="entry name" value="ZnF_C2H2"/>
    <property type="match status" value="6"/>
</dbReference>
<feature type="compositionally biased region" description="Low complexity" evidence="7">
    <location>
        <begin position="730"/>
        <end position="745"/>
    </location>
</feature>
<feature type="compositionally biased region" description="Polar residues" evidence="7">
    <location>
        <begin position="141"/>
        <end position="150"/>
    </location>
</feature>
<feature type="region of interest" description="Disordered" evidence="7">
    <location>
        <begin position="879"/>
        <end position="928"/>
    </location>
</feature>
<dbReference type="Gene3D" id="3.30.710.10">
    <property type="entry name" value="Potassium Channel Kv1.1, Chain A"/>
    <property type="match status" value="1"/>
</dbReference>
<reference evidence="10" key="1">
    <citation type="submission" date="2020-05" db="UniProtKB">
        <authorList>
            <consortium name="EnsemblMetazoa"/>
        </authorList>
    </citation>
    <scope>IDENTIFICATION</scope>
    <source>
        <strain evidence="10">USDA</strain>
    </source>
</reference>
<feature type="compositionally biased region" description="Low complexity" evidence="7">
    <location>
        <begin position="288"/>
        <end position="308"/>
    </location>
</feature>
<dbReference type="SUPFAM" id="SSF57667">
    <property type="entry name" value="beta-beta-alpha zinc fingers"/>
    <property type="match status" value="3"/>
</dbReference>
<feature type="domain" description="C2H2-type" evidence="9">
    <location>
        <begin position="1349"/>
        <end position="1376"/>
    </location>
</feature>
<dbReference type="SMART" id="SM00225">
    <property type="entry name" value="BTB"/>
    <property type="match status" value="1"/>
</dbReference>
<evidence type="ECO:0000256" key="6">
    <source>
        <dbReference type="PROSITE-ProRule" id="PRU00042"/>
    </source>
</evidence>
<keyword evidence="11" id="KW-1185">Reference proteome</keyword>
<dbReference type="GO" id="GO:0048666">
    <property type="term" value="P:neuron development"/>
    <property type="evidence" value="ECO:0007669"/>
    <property type="project" value="UniProtKB-ARBA"/>
</dbReference>
<keyword evidence="3 6" id="KW-0863">Zinc-finger</keyword>
<dbReference type="VEuPathDB" id="VectorBase:SCAU005494"/>